<dbReference type="PIRSF" id="PIRSF036389">
    <property type="entry name" value="IOR_B"/>
    <property type="match status" value="1"/>
</dbReference>
<evidence type="ECO:0000259" key="1">
    <source>
        <dbReference type="SMART" id="SM01008"/>
    </source>
</evidence>
<protein>
    <submittedName>
        <fullName evidence="2">Xanthine dehydrogenase family protein molybdopterin-binding subunit</fullName>
    </submittedName>
</protein>
<feature type="domain" description="Aldehyde oxidase/xanthine dehydrogenase a/b hammerhead" evidence="1">
    <location>
        <begin position="211"/>
        <end position="289"/>
    </location>
</feature>
<reference evidence="2 3" key="1">
    <citation type="journal article" date="2024" name="Microbiology">
        <title>Methylomarinum rosea sp. nov., a novel halophilic methanotrophic bacterium from the hypersaline Lake Elton.</title>
        <authorList>
            <person name="Suleimanov R.Z."/>
            <person name="Oshkin I.Y."/>
            <person name="Danilova O.V."/>
            <person name="Suzina N.E."/>
            <person name="Dedysh S.N."/>
        </authorList>
    </citation>
    <scope>NUCLEOTIDE SEQUENCE [LARGE SCALE GENOMIC DNA]</scope>
    <source>
        <strain evidence="2 3">Ch1-1</strain>
    </source>
</reference>
<dbReference type="InterPro" id="IPR046867">
    <property type="entry name" value="AldOxase/xan_DH_MoCoBD2"/>
</dbReference>
<dbReference type="AlphaFoldDB" id="A0AAU7NVP4"/>
<gene>
    <name evidence="2" type="ORF">Q9L42_002810</name>
</gene>
<dbReference type="PANTHER" id="PTHR47495">
    <property type="entry name" value="ALDEHYDE DEHYDROGENASE"/>
    <property type="match status" value="1"/>
</dbReference>
<proteinExistence type="predicted"/>
<name>A0AAU7NVP4_9GAMM</name>
<dbReference type="Pfam" id="PF02738">
    <property type="entry name" value="MoCoBD_1"/>
    <property type="match status" value="1"/>
</dbReference>
<dbReference type="PANTHER" id="PTHR47495:SF2">
    <property type="entry name" value="ALDEHYDE DEHYDROGENASE"/>
    <property type="match status" value="1"/>
</dbReference>
<dbReference type="Pfam" id="PF20256">
    <property type="entry name" value="MoCoBD_2"/>
    <property type="match status" value="2"/>
</dbReference>
<evidence type="ECO:0000313" key="3">
    <source>
        <dbReference type="Proteomes" id="UP001225378"/>
    </source>
</evidence>
<evidence type="ECO:0000313" key="2">
    <source>
        <dbReference type="EMBL" id="XBS21064.1"/>
    </source>
</evidence>
<dbReference type="GO" id="GO:0016491">
    <property type="term" value="F:oxidoreductase activity"/>
    <property type="evidence" value="ECO:0007669"/>
    <property type="project" value="InterPro"/>
</dbReference>
<accession>A0AAU7NVP4</accession>
<dbReference type="Gene3D" id="3.90.1170.50">
    <property type="entry name" value="Aldehyde oxidase/xanthine dehydrogenase, a/b hammerhead"/>
    <property type="match status" value="1"/>
</dbReference>
<dbReference type="SMART" id="SM01008">
    <property type="entry name" value="Ald_Xan_dh_C"/>
    <property type="match status" value="1"/>
</dbReference>
<dbReference type="SUPFAM" id="SSF56003">
    <property type="entry name" value="Molybdenum cofactor-binding domain"/>
    <property type="match status" value="2"/>
</dbReference>
<dbReference type="InterPro" id="IPR000674">
    <property type="entry name" value="Ald_Oxase/Xan_DH_a/b"/>
</dbReference>
<sequence length="721" mass="77501">MSKILNLSMTRRKFLGVGVASSSVFLLGMSLPPFGRFFSDDQEDSDINAFIGIDEDGLVTFQNPFIEMGQGTYTSIPAIMAEELDIEMARLKVVQAPHGPEYRIMFNNTTRFTGGSLSVRSSYMTMRKAGATARAMLISAAAEQWGIAASDCTTEPGAVVHKASGNKLGYGQLAPLAAKLEPPAEAPLKDNSQFRLIGKPVKRTDSLAKATGSAEFGIDTQVDGMLHAAVKQAPVFGAKLNSVDKAAVLDMPGVVAVEEIPNGVAVIADHYWHAKKALEQLPTTFDPGDNAGFSSQAYREELQAALKHSGAAAENVGDVDQALAGAAKVIEAEYHAPFLAHATMEPMNCTALVEDDHCTVWAPNQGADLVANAAAKITGYDLDAIEVNTPFLGGGFGRRFIMDYVIQAVTLANKHRGKPIKVIWTREEDTQHDHYRPMAAASLRAGFDADGKPVALHITTAAEGPMGRLNPEWLKDPKVDDSIFEGTAHQPYAIPNKRADVVAVPVDPVPIGYWRSVANSQNGFFKESFIDEMAHAAGDDPVEFRRKLLTDQPRFKKVLDTAVAMAGWKSGTWQQNGRKHAMGVALHESFGSIVAQVAEVALDDGDIQVVRVHCAVDCGFAVNPAIVKMQMESGIAYGLSAALAEEITLEQGRVQQTNFDTYPILRPDQMPEVEVEIINSGEALGGIGEPGTPPIAPAVCNALFVLSGQRVRSLPLSQYSF</sequence>
<dbReference type="InterPro" id="IPR037165">
    <property type="entry name" value="AldOxase/xan_DH_Mopterin-bd_sf"/>
</dbReference>
<dbReference type="InterPro" id="IPR012368">
    <property type="entry name" value="OxRdtase_Mopterin-bd_su_IorB"/>
</dbReference>
<dbReference type="EMBL" id="CP157743">
    <property type="protein sequence ID" value="XBS21064.1"/>
    <property type="molecule type" value="Genomic_DNA"/>
</dbReference>
<dbReference type="InterPro" id="IPR052516">
    <property type="entry name" value="N-heterocyclic_Hydroxylase"/>
</dbReference>
<dbReference type="Gene3D" id="3.30.365.10">
    <property type="entry name" value="Aldehyde oxidase/xanthine dehydrogenase, molybdopterin binding domain"/>
    <property type="match status" value="4"/>
</dbReference>
<organism evidence="2 3">
    <name type="scientific">Methylomarinum roseum</name>
    <dbReference type="NCBI Taxonomy" id="3067653"/>
    <lineage>
        <taxon>Bacteria</taxon>
        <taxon>Pseudomonadati</taxon>
        <taxon>Pseudomonadota</taxon>
        <taxon>Gammaproteobacteria</taxon>
        <taxon>Methylococcales</taxon>
        <taxon>Methylococcaceae</taxon>
        <taxon>Methylomarinum</taxon>
    </lineage>
</organism>
<dbReference type="KEGG" id="mech:Q9L42_002810"/>
<keyword evidence="3" id="KW-1185">Reference proteome</keyword>
<dbReference type="InterPro" id="IPR008274">
    <property type="entry name" value="AldOxase/xan_DH_MoCoBD1"/>
</dbReference>
<dbReference type="RefSeq" id="WP_305909959.1">
    <property type="nucleotide sequence ID" value="NZ_CP157743.1"/>
</dbReference>
<dbReference type="Proteomes" id="UP001225378">
    <property type="component" value="Chromosome"/>
</dbReference>